<keyword evidence="1" id="KW-0732">Signal</keyword>
<dbReference type="OrthoDB" id="9843607at2"/>
<gene>
    <name evidence="2" type="ORF">C7B64_02585</name>
</gene>
<feature type="chain" id="PRO_5015506302" description="DUF4352 domain-containing protein" evidence="1">
    <location>
        <begin position="28"/>
        <end position="167"/>
    </location>
</feature>
<reference evidence="2 3" key="2">
    <citation type="submission" date="2018-03" db="EMBL/GenBank/DDBJ databases">
        <title>The ancient ancestry and fast evolution of plastids.</title>
        <authorList>
            <person name="Moore K.R."/>
            <person name="Magnabosco C."/>
            <person name="Momper L."/>
            <person name="Gold D.A."/>
            <person name="Bosak T."/>
            <person name="Fournier G.P."/>
        </authorList>
    </citation>
    <scope>NUCLEOTIDE SEQUENCE [LARGE SCALE GENOMIC DNA]</scope>
    <source>
        <strain evidence="2 3">CCAP 1448/3</strain>
    </source>
</reference>
<accession>A0A2T1C8Z6</accession>
<feature type="signal peptide" evidence="1">
    <location>
        <begin position="1"/>
        <end position="27"/>
    </location>
</feature>
<name>A0A2T1C8Z6_9CYAN</name>
<organism evidence="2 3">
    <name type="scientific">Merismopedia glauca CCAP 1448/3</name>
    <dbReference type="NCBI Taxonomy" id="1296344"/>
    <lineage>
        <taxon>Bacteria</taxon>
        <taxon>Bacillati</taxon>
        <taxon>Cyanobacteriota</taxon>
        <taxon>Cyanophyceae</taxon>
        <taxon>Synechococcales</taxon>
        <taxon>Merismopediaceae</taxon>
        <taxon>Merismopedia</taxon>
    </lineage>
</organism>
<sequence length="167" mass="17643">MKFNKNFVRSTKAFVGAATLISATAFATSAYASQQIVYPGSNCDAPSQVQGANLIKTSSGTVLNTSASATINYVVCPIVRDNVNDSISAPSASIRVRNTKNTTTTCWFEALDRDGAYHDINSKSFTGVGTSTLGIPLTKLTKGGTPYQIECSLPSGSSILNYLIVEQ</sequence>
<reference evidence="2 3" key="1">
    <citation type="submission" date="2018-02" db="EMBL/GenBank/DDBJ databases">
        <authorList>
            <person name="Cohen D.B."/>
            <person name="Kent A.D."/>
        </authorList>
    </citation>
    <scope>NUCLEOTIDE SEQUENCE [LARGE SCALE GENOMIC DNA]</scope>
    <source>
        <strain evidence="2 3">CCAP 1448/3</strain>
    </source>
</reference>
<proteinExistence type="predicted"/>
<dbReference type="Proteomes" id="UP000238762">
    <property type="component" value="Unassembled WGS sequence"/>
</dbReference>
<evidence type="ECO:0000313" key="2">
    <source>
        <dbReference type="EMBL" id="PSB04726.1"/>
    </source>
</evidence>
<dbReference type="AlphaFoldDB" id="A0A2T1C8Z6"/>
<evidence type="ECO:0000256" key="1">
    <source>
        <dbReference type="SAM" id="SignalP"/>
    </source>
</evidence>
<evidence type="ECO:0000313" key="3">
    <source>
        <dbReference type="Proteomes" id="UP000238762"/>
    </source>
</evidence>
<dbReference type="RefSeq" id="WP_106287099.1">
    <property type="nucleotide sequence ID" value="NZ_CAWNTC010000163.1"/>
</dbReference>
<comment type="caution">
    <text evidence="2">The sequence shown here is derived from an EMBL/GenBank/DDBJ whole genome shotgun (WGS) entry which is preliminary data.</text>
</comment>
<evidence type="ECO:0008006" key="4">
    <source>
        <dbReference type="Google" id="ProtNLM"/>
    </source>
</evidence>
<dbReference type="EMBL" id="PVWJ01000008">
    <property type="protein sequence ID" value="PSB04726.1"/>
    <property type="molecule type" value="Genomic_DNA"/>
</dbReference>
<keyword evidence="3" id="KW-1185">Reference proteome</keyword>
<protein>
    <recommendedName>
        <fullName evidence="4">DUF4352 domain-containing protein</fullName>
    </recommendedName>
</protein>